<dbReference type="EMBL" id="AFHS01000016">
    <property type="protein sequence ID" value="EGK10927.1"/>
    <property type="molecule type" value="Genomic_DNA"/>
</dbReference>
<protein>
    <recommendedName>
        <fullName evidence="3">DUF945 domain-containing protein</fullName>
    </recommendedName>
</protein>
<comment type="caution">
    <text evidence="1">The sequence shown here is derived from an EMBL/GenBank/DDBJ whole genome shotgun (WGS) entry which is preliminary data.</text>
</comment>
<name>F5S5Q6_KINKI</name>
<dbReference type="InterPro" id="IPR010352">
    <property type="entry name" value="DUF945"/>
</dbReference>
<accession>F5S5Q6</accession>
<dbReference type="AlphaFoldDB" id="F5S5Q6"/>
<dbReference type="RefSeq" id="WP_003785852.1">
    <property type="nucleotide sequence ID" value="NZ_FOJK01000003.1"/>
</dbReference>
<evidence type="ECO:0000313" key="2">
    <source>
        <dbReference type="Proteomes" id="UP000004207"/>
    </source>
</evidence>
<dbReference type="STRING" id="504.KKKWG1_1124"/>
<organism evidence="1 2">
    <name type="scientific">Kingella kingae ATCC 23330</name>
    <dbReference type="NCBI Taxonomy" id="887327"/>
    <lineage>
        <taxon>Bacteria</taxon>
        <taxon>Pseudomonadati</taxon>
        <taxon>Pseudomonadota</taxon>
        <taxon>Betaproteobacteria</taxon>
        <taxon>Neisseriales</taxon>
        <taxon>Neisseriaceae</taxon>
        <taxon>Kingella</taxon>
    </lineage>
</organism>
<proteinExistence type="predicted"/>
<reference evidence="1 2" key="1">
    <citation type="submission" date="2011-04" db="EMBL/GenBank/DDBJ databases">
        <authorList>
            <person name="Muzny D."/>
            <person name="Qin X."/>
            <person name="Deng J."/>
            <person name="Jiang H."/>
            <person name="Liu Y."/>
            <person name="Qu J."/>
            <person name="Song X.-Z."/>
            <person name="Zhang L."/>
            <person name="Thornton R."/>
            <person name="Coyle M."/>
            <person name="Francisco L."/>
            <person name="Jackson L."/>
            <person name="Javaid M."/>
            <person name="Korchina V."/>
            <person name="Kovar C."/>
            <person name="Mata R."/>
            <person name="Mathew T."/>
            <person name="Ngo R."/>
            <person name="Nguyen L."/>
            <person name="Nguyen N."/>
            <person name="Okwuonu G."/>
            <person name="Ongeri F."/>
            <person name="Pham C."/>
            <person name="Simmons D."/>
            <person name="Wilczek-Boney K."/>
            <person name="Hale W."/>
            <person name="Jakkamsetti A."/>
            <person name="Pham P."/>
            <person name="Ruth R."/>
            <person name="San Lucas F."/>
            <person name="Warren J."/>
            <person name="Zhang J."/>
            <person name="Zhao Z."/>
            <person name="Zhou C."/>
            <person name="Zhu D."/>
            <person name="Lee S."/>
            <person name="Bess C."/>
            <person name="Blankenburg K."/>
            <person name="Forbes L."/>
            <person name="Fu Q."/>
            <person name="Gubbala S."/>
            <person name="Hirani K."/>
            <person name="Jayaseelan J.C."/>
            <person name="Lara F."/>
            <person name="Munidasa M."/>
            <person name="Palculict T."/>
            <person name="Patil S."/>
            <person name="Pu L.-L."/>
            <person name="Saada N."/>
            <person name="Tang L."/>
            <person name="Weissenberger G."/>
            <person name="Zhu Y."/>
            <person name="Hemphill L."/>
            <person name="Shang Y."/>
            <person name="Youmans B."/>
            <person name="Ayvaz T."/>
            <person name="Ross M."/>
            <person name="Santibanez J."/>
            <person name="Aqrawi P."/>
            <person name="Gross S."/>
            <person name="Joshi V."/>
            <person name="Fowler G."/>
            <person name="Nazareth L."/>
            <person name="Reid J."/>
            <person name="Worley K."/>
            <person name="Petrosino J."/>
            <person name="Highlander S."/>
            <person name="Gibbs R."/>
        </authorList>
    </citation>
    <scope>NUCLEOTIDE SEQUENCE [LARGE SCALE GENOMIC DNA]</scope>
    <source>
        <strain evidence="1 2">ATCC 23330</strain>
    </source>
</reference>
<dbReference type="Pfam" id="PF06097">
    <property type="entry name" value="DUF945"/>
    <property type="match status" value="1"/>
</dbReference>
<dbReference type="Proteomes" id="UP000004207">
    <property type="component" value="Unassembled WGS sequence"/>
</dbReference>
<gene>
    <name evidence="1" type="ORF">HMPREF0476_0539</name>
</gene>
<dbReference type="eggNOG" id="COG5339">
    <property type="taxonomic scope" value="Bacteria"/>
</dbReference>
<keyword evidence="2" id="KW-1185">Reference proteome</keyword>
<evidence type="ECO:0000313" key="1">
    <source>
        <dbReference type="EMBL" id="EGK10927.1"/>
    </source>
</evidence>
<evidence type="ECO:0008006" key="3">
    <source>
        <dbReference type="Google" id="ProtNLM"/>
    </source>
</evidence>
<dbReference type="HOGENOM" id="CLU_526597_0_0_4"/>
<dbReference type="OrthoDB" id="8523324at2"/>
<sequence>MHLFLIVFWSLITMKKVLIGSTIAACTALALATPYYLGGQAQKSLEIQHQALANTFFFDVVSHNYDRGWFSSTETTVIRFHPTVLANISAQLPDNIKTILSQPITLVNHVKHQPFANGIKPVRAVVDTDVQYEASVQKTLARFFGEQVPLRLHNVIELDGSGTLNVQFAPIEYEELSGIKLNWQGMTGDVRYDEHFNQYRTQFAMPALNAILADKGSLQLTNLQFQSETSLASNGKTTLGSSTTTLDKAEFVWKDQVNYNVRLNELINMVSDLQIGAFINPNGTIAPSHISVDKFSYATKTSEPETGFIQSEGQFTFAQLNYGDKKYGPLNIDVAAEHLHADSLNALKTRWQQIAASKPAEQEYQQQLLAAVRNEGVGIFTNNPVFKLKAFDLTTPTGHIKAAGSLHLNNMQASDLNDLSPFVAKMKAQLDLNISQNLIEDFAVQQTRGLFTVEDATSEQEQQEISDTIKLLTVQTLDTMTNDGYIKRENGAVQTQLNIADNKITLNGKPFQTQSDEDLFAGIEADDEVQAASAASTP</sequence>